<dbReference type="AlphaFoldDB" id="A0A3Q3B7I9"/>
<organism evidence="10 11">
    <name type="scientific">Kryptolebias marmoratus</name>
    <name type="common">Mangrove killifish</name>
    <name type="synonym">Rivulus marmoratus</name>
    <dbReference type="NCBI Taxonomy" id="37003"/>
    <lineage>
        <taxon>Eukaryota</taxon>
        <taxon>Metazoa</taxon>
        <taxon>Chordata</taxon>
        <taxon>Craniata</taxon>
        <taxon>Vertebrata</taxon>
        <taxon>Euteleostomi</taxon>
        <taxon>Actinopterygii</taxon>
        <taxon>Neopterygii</taxon>
        <taxon>Teleostei</taxon>
        <taxon>Neoteleostei</taxon>
        <taxon>Acanthomorphata</taxon>
        <taxon>Ovalentaria</taxon>
        <taxon>Atherinomorphae</taxon>
        <taxon>Cyprinodontiformes</taxon>
        <taxon>Rivulidae</taxon>
        <taxon>Kryptolebias</taxon>
    </lineage>
</organism>
<dbReference type="PANTHER" id="PTHR19433">
    <property type="entry name" value="T-CELL RECEPTOR ALPHA CHAIN V REGION-RELATED"/>
    <property type="match status" value="1"/>
</dbReference>
<keyword evidence="4" id="KW-0391">Immunity</keyword>
<evidence type="ECO:0000313" key="10">
    <source>
        <dbReference type="Ensembl" id="ENSKMAP00000024986.1"/>
    </source>
</evidence>
<dbReference type="SMART" id="SM00409">
    <property type="entry name" value="IG"/>
    <property type="match status" value="2"/>
</dbReference>
<proteinExistence type="predicted"/>
<evidence type="ECO:0000256" key="4">
    <source>
        <dbReference type="ARBA" id="ARBA00022859"/>
    </source>
</evidence>
<dbReference type="GO" id="GO:0005886">
    <property type="term" value="C:plasma membrane"/>
    <property type="evidence" value="ECO:0007669"/>
    <property type="project" value="UniProtKB-SubCell"/>
</dbReference>
<dbReference type="CDD" id="cd00099">
    <property type="entry name" value="IgV"/>
    <property type="match status" value="1"/>
</dbReference>
<dbReference type="Pfam" id="PF07686">
    <property type="entry name" value="V-set"/>
    <property type="match status" value="1"/>
</dbReference>
<sequence length="258" mass="29219">MFLFFVILFWVYFCLDSLMPLMSVQLGETANVTCDLPNANEYHIFWFKHSPGDILRLIWKSDIKLKVDPISEYGEGFSESKWKIEKDEKTTKLSILTVTQEDEGTYHCVIIGWKGVHKSYGEYLMVKAHPGDSKTLQCSVLSDSDSKTCSEDLSVVWFRTQDGNSHPDVIYIKNSSLPQCEKQEEKSCFYNFPNKIPSNAANYYCAVATCGEIIFGNGTKVEKGKILLSVQDVLLGNNVNYAALNFSGRKAKTGRRSR</sequence>
<evidence type="ECO:0000256" key="2">
    <source>
        <dbReference type="ARBA" id="ARBA00022475"/>
    </source>
</evidence>
<accession>A0A3Q3B7I9</accession>
<evidence type="ECO:0000256" key="7">
    <source>
        <dbReference type="ARBA" id="ARBA00023180"/>
    </source>
</evidence>
<dbReference type="InterPro" id="IPR052051">
    <property type="entry name" value="TCR_complex_component"/>
</dbReference>
<dbReference type="PANTHER" id="PTHR19433:SF111">
    <property type="entry name" value="T CELL RECEPTOR ALPHA VARIABLE 4"/>
    <property type="match status" value="1"/>
</dbReference>
<reference evidence="10" key="2">
    <citation type="submission" date="2025-09" db="UniProtKB">
        <authorList>
            <consortium name="Ensembl"/>
        </authorList>
    </citation>
    <scope>IDENTIFICATION</scope>
</reference>
<dbReference type="GO" id="GO:0009617">
    <property type="term" value="P:response to bacterium"/>
    <property type="evidence" value="ECO:0007669"/>
    <property type="project" value="TreeGrafter"/>
</dbReference>
<comment type="subcellular location">
    <subcellularLocation>
        <location evidence="1">Cell membrane</location>
    </subcellularLocation>
</comment>
<dbReference type="GO" id="GO:0002376">
    <property type="term" value="P:immune system process"/>
    <property type="evidence" value="ECO:0007669"/>
    <property type="project" value="UniProtKB-KW"/>
</dbReference>
<keyword evidence="6" id="KW-1015">Disulfide bond</keyword>
<evidence type="ECO:0000313" key="11">
    <source>
        <dbReference type="Proteomes" id="UP000264800"/>
    </source>
</evidence>
<dbReference type="SUPFAM" id="SSF48726">
    <property type="entry name" value="Immunoglobulin"/>
    <property type="match status" value="2"/>
</dbReference>
<name>A0A3Q3B7I9_KRYMA</name>
<dbReference type="STRING" id="37003.ENSKMAP00000024986"/>
<feature type="domain" description="Ig-like" evidence="9">
    <location>
        <begin position="27"/>
        <end position="110"/>
    </location>
</feature>
<keyword evidence="11" id="KW-1185">Reference proteome</keyword>
<keyword evidence="2" id="KW-1003">Cell membrane</keyword>
<evidence type="ECO:0000256" key="8">
    <source>
        <dbReference type="SAM" id="SignalP"/>
    </source>
</evidence>
<dbReference type="GeneTree" id="ENSGT01030000234530"/>
<feature type="signal peptide" evidence="8">
    <location>
        <begin position="1"/>
        <end position="29"/>
    </location>
</feature>
<evidence type="ECO:0000256" key="1">
    <source>
        <dbReference type="ARBA" id="ARBA00004236"/>
    </source>
</evidence>
<feature type="domain" description="Ig-like" evidence="9">
    <location>
        <begin position="131"/>
        <end position="207"/>
    </location>
</feature>
<protein>
    <recommendedName>
        <fullName evidence="9">Ig-like domain-containing protein</fullName>
    </recommendedName>
</protein>
<dbReference type="PROSITE" id="PS50835">
    <property type="entry name" value="IG_LIKE"/>
    <property type="match status" value="2"/>
</dbReference>
<dbReference type="InterPro" id="IPR007110">
    <property type="entry name" value="Ig-like_dom"/>
</dbReference>
<feature type="chain" id="PRO_5045075532" description="Ig-like domain-containing protein" evidence="8">
    <location>
        <begin position="30"/>
        <end position="258"/>
    </location>
</feature>
<dbReference type="Ensembl" id="ENSKMAT00000025302.1">
    <property type="protein sequence ID" value="ENSKMAP00000024986.1"/>
    <property type="gene ID" value="ENSKMAG00000018512.1"/>
</dbReference>
<keyword evidence="7" id="KW-0325">Glycoprotein</keyword>
<dbReference type="InterPro" id="IPR013106">
    <property type="entry name" value="Ig_V-set"/>
</dbReference>
<reference evidence="10" key="1">
    <citation type="submission" date="2025-08" db="UniProtKB">
        <authorList>
            <consortium name="Ensembl"/>
        </authorList>
    </citation>
    <scope>IDENTIFICATION</scope>
</reference>
<evidence type="ECO:0000256" key="5">
    <source>
        <dbReference type="ARBA" id="ARBA00023136"/>
    </source>
</evidence>
<dbReference type="InterPro" id="IPR003599">
    <property type="entry name" value="Ig_sub"/>
</dbReference>
<dbReference type="Proteomes" id="UP000264800">
    <property type="component" value="Unplaced"/>
</dbReference>
<evidence type="ECO:0000256" key="6">
    <source>
        <dbReference type="ARBA" id="ARBA00023157"/>
    </source>
</evidence>
<dbReference type="InterPro" id="IPR013783">
    <property type="entry name" value="Ig-like_fold"/>
</dbReference>
<dbReference type="InterPro" id="IPR036179">
    <property type="entry name" value="Ig-like_dom_sf"/>
</dbReference>
<evidence type="ECO:0000256" key="3">
    <source>
        <dbReference type="ARBA" id="ARBA00022729"/>
    </source>
</evidence>
<keyword evidence="5" id="KW-0472">Membrane</keyword>
<dbReference type="Gene3D" id="2.60.40.10">
    <property type="entry name" value="Immunoglobulins"/>
    <property type="match status" value="2"/>
</dbReference>
<keyword evidence="3 8" id="KW-0732">Signal</keyword>
<evidence type="ECO:0000259" key="9">
    <source>
        <dbReference type="PROSITE" id="PS50835"/>
    </source>
</evidence>